<keyword evidence="3 6" id="KW-0812">Transmembrane</keyword>
<keyword evidence="2" id="KW-1003">Cell membrane</keyword>
<accession>A0A6J6EYP3</accession>
<dbReference type="PANTHER" id="PTHR30086">
    <property type="entry name" value="ARGININE EXPORTER PROTEIN ARGO"/>
    <property type="match status" value="1"/>
</dbReference>
<feature type="transmembrane region" description="Helical" evidence="6">
    <location>
        <begin position="121"/>
        <end position="149"/>
    </location>
</feature>
<sequence length="184" mass="19651">MFVMSRAIALGKNAAVATAIGNALGTFVNVLVLAVGLGPVLENFPVVLRVIRYLGAAYLIYLGYQSIRDRNKVALNVLSGGAIPIRKIMQQGAIVGITNPKTIVFFAAVLPQFVVTDYGYVWLQLLLLGLVFCVLGAAFDSLYGLTAGLLRDWFSQAEHRLAHLSSAGGVMIVLLGIAVALGWF</sequence>
<keyword evidence="4 6" id="KW-1133">Transmembrane helix</keyword>
<evidence type="ECO:0000256" key="1">
    <source>
        <dbReference type="ARBA" id="ARBA00004651"/>
    </source>
</evidence>
<dbReference type="PANTHER" id="PTHR30086:SF20">
    <property type="entry name" value="ARGININE EXPORTER PROTEIN ARGO-RELATED"/>
    <property type="match status" value="1"/>
</dbReference>
<dbReference type="InterPro" id="IPR001123">
    <property type="entry name" value="LeuE-type"/>
</dbReference>
<evidence type="ECO:0000256" key="5">
    <source>
        <dbReference type="ARBA" id="ARBA00023136"/>
    </source>
</evidence>
<feature type="transmembrane region" description="Helical" evidence="6">
    <location>
        <begin position="46"/>
        <end position="64"/>
    </location>
</feature>
<proteinExistence type="predicted"/>
<gene>
    <name evidence="7" type="ORF">UFOPK1726_00828</name>
</gene>
<feature type="transmembrane region" description="Helical" evidence="6">
    <location>
        <begin position="14"/>
        <end position="40"/>
    </location>
</feature>
<comment type="subcellular location">
    <subcellularLocation>
        <location evidence="1">Cell membrane</location>
        <topology evidence="1">Multi-pass membrane protein</topology>
    </subcellularLocation>
</comment>
<dbReference type="EMBL" id="CAEZTT010000094">
    <property type="protein sequence ID" value="CAB4579764.1"/>
    <property type="molecule type" value="Genomic_DNA"/>
</dbReference>
<protein>
    <submittedName>
        <fullName evidence="7">Unannotated protein</fullName>
    </submittedName>
</protein>
<dbReference type="Pfam" id="PF01810">
    <property type="entry name" value="LysE"/>
    <property type="match status" value="1"/>
</dbReference>
<reference evidence="7" key="1">
    <citation type="submission" date="2020-05" db="EMBL/GenBank/DDBJ databases">
        <authorList>
            <person name="Chiriac C."/>
            <person name="Salcher M."/>
            <person name="Ghai R."/>
            <person name="Kavagutti S V."/>
        </authorList>
    </citation>
    <scope>NUCLEOTIDE SEQUENCE</scope>
</reference>
<dbReference type="GO" id="GO:0005886">
    <property type="term" value="C:plasma membrane"/>
    <property type="evidence" value="ECO:0007669"/>
    <property type="project" value="UniProtKB-SubCell"/>
</dbReference>
<evidence type="ECO:0000256" key="6">
    <source>
        <dbReference type="SAM" id="Phobius"/>
    </source>
</evidence>
<organism evidence="7">
    <name type="scientific">freshwater metagenome</name>
    <dbReference type="NCBI Taxonomy" id="449393"/>
    <lineage>
        <taxon>unclassified sequences</taxon>
        <taxon>metagenomes</taxon>
        <taxon>ecological metagenomes</taxon>
    </lineage>
</organism>
<evidence type="ECO:0000256" key="4">
    <source>
        <dbReference type="ARBA" id="ARBA00022989"/>
    </source>
</evidence>
<dbReference type="AlphaFoldDB" id="A0A6J6EYP3"/>
<keyword evidence="5 6" id="KW-0472">Membrane</keyword>
<evidence type="ECO:0000256" key="3">
    <source>
        <dbReference type="ARBA" id="ARBA00022692"/>
    </source>
</evidence>
<feature type="transmembrane region" description="Helical" evidence="6">
    <location>
        <begin position="93"/>
        <end position="115"/>
    </location>
</feature>
<dbReference type="GO" id="GO:0015171">
    <property type="term" value="F:amino acid transmembrane transporter activity"/>
    <property type="evidence" value="ECO:0007669"/>
    <property type="project" value="TreeGrafter"/>
</dbReference>
<dbReference type="PIRSF" id="PIRSF006324">
    <property type="entry name" value="LeuE"/>
    <property type="match status" value="1"/>
</dbReference>
<evidence type="ECO:0000256" key="2">
    <source>
        <dbReference type="ARBA" id="ARBA00022475"/>
    </source>
</evidence>
<name>A0A6J6EYP3_9ZZZZ</name>
<evidence type="ECO:0000313" key="7">
    <source>
        <dbReference type="EMBL" id="CAB4579764.1"/>
    </source>
</evidence>
<feature type="transmembrane region" description="Helical" evidence="6">
    <location>
        <begin position="161"/>
        <end position="183"/>
    </location>
</feature>